<name>A0A834T6E2_9FABA</name>
<evidence type="ECO:0000313" key="2">
    <source>
        <dbReference type="EMBL" id="KAF7815953.1"/>
    </source>
</evidence>
<feature type="region of interest" description="Disordered" evidence="1">
    <location>
        <begin position="131"/>
        <end position="188"/>
    </location>
</feature>
<dbReference type="EMBL" id="JAAIUW010000009">
    <property type="protein sequence ID" value="KAF7815953.1"/>
    <property type="molecule type" value="Genomic_DNA"/>
</dbReference>
<keyword evidence="3" id="KW-1185">Reference proteome</keyword>
<accession>A0A834T6E2</accession>
<protein>
    <submittedName>
        <fullName evidence="2">Uncharacterized protein</fullName>
    </submittedName>
</protein>
<proteinExistence type="predicted"/>
<gene>
    <name evidence="2" type="ORF">G2W53_029922</name>
</gene>
<comment type="caution">
    <text evidence="2">The sequence shown here is derived from an EMBL/GenBank/DDBJ whole genome shotgun (WGS) entry which is preliminary data.</text>
</comment>
<evidence type="ECO:0000313" key="3">
    <source>
        <dbReference type="Proteomes" id="UP000634136"/>
    </source>
</evidence>
<dbReference type="AlphaFoldDB" id="A0A834T6E2"/>
<dbReference type="Proteomes" id="UP000634136">
    <property type="component" value="Unassembled WGS sequence"/>
</dbReference>
<sequence length="188" mass="20572">MSTKFLVMEARPRSSLFCWLHALGRLSATSFPAAEEVCEVTHDVGICRRAAGIVVGVFAIIGRVEVIFKIHSVATGVAKEIGGAAMIVTDDPREEVAAIFRLASRDPKPEAEITKFHYLVSEVHRNDDVPATAKRASTVPDDVSIRPSVFKPPIESSSSSQPEHRTDLESKSIMPNEVISGSLRYENR</sequence>
<reference evidence="2" key="1">
    <citation type="submission" date="2020-09" db="EMBL/GenBank/DDBJ databases">
        <title>Genome-Enabled Discovery of Anthraquinone Biosynthesis in Senna tora.</title>
        <authorList>
            <person name="Kang S.-H."/>
            <person name="Pandey R.P."/>
            <person name="Lee C.-M."/>
            <person name="Sim J.-S."/>
            <person name="Jeong J.-T."/>
            <person name="Choi B.-S."/>
            <person name="Jung M."/>
            <person name="Ginzburg D."/>
            <person name="Zhao K."/>
            <person name="Won S.Y."/>
            <person name="Oh T.-J."/>
            <person name="Yu Y."/>
            <person name="Kim N.-H."/>
            <person name="Lee O.R."/>
            <person name="Lee T.-H."/>
            <person name="Bashyal P."/>
            <person name="Kim T.-S."/>
            <person name="Lee W.-H."/>
            <person name="Kawkins C."/>
            <person name="Kim C.-K."/>
            <person name="Kim J.S."/>
            <person name="Ahn B.O."/>
            <person name="Rhee S.Y."/>
            <person name="Sohng J.K."/>
        </authorList>
    </citation>
    <scope>NUCLEOTIDE SEQUENCE</scope>
    <source>
        <tissue evidence="2">Leaf</tissue>
    </source>
</reference>
<evidence type="ECO:0000256" key="1">
    <source>
        <dbReference type="SAM" id="MobiDB-lite"/>
    </source>
</evidence>
<organism evidence="2 3">
    <name type="scientific">Senna tora</name>
    <dbReference type="NCBI Taxonomy" id="362788"/>
    <lineage>
        <taxon>Eukaryota</taxon>
        <taxon>Viridiplantae</taxon>
        <taxon>Streptophyta</taxon>
        <taxon>Embryophyta</taxon>
        <taxon>Tracheophyta</taxon>
        <taxon>Spermatophyta</taxon>
        <taxon>Magnoliopsida</taxon>
        <taxon>eudicotyledons</taxon>
        <taxon>Gunneridae</taxon>
        <taxon>Pentapetalae</taxon>
        <taxon>rosids</taxon>
        <taxon>fabids</taxon>
        <taxon>Fabales</taxon>
        <taxon>Fabaceae</taxon>
        <taxon>Caesalpinioideae</taxon>
        <taxon>Cassia clade</taxon>
        <taxon>Senna</taxon>
    </lineage>
</organism>